<dbReference type="GO" id="GO:0051646">
    <property type="term" value="P:mitochondrion localization"/>
    <property type="evidence" value="ECO:0007669"/>
    <property type="project" value="TreeGrafter"/>
</dbReference>
<keyword evidence="3" id="KW-0378">Hydrolase</keyword>
<dbReference type="PANTHER" id="PTHR10465:SF3">
    <property type="entry name" value="TRANSMEMBRANE GTPASE MARF-RELATED"/>
    <property type="match status" value="1"/>
</dbReference>
<organism evidence="8 9">
    <name type="scientific">Papilio machaon</name>
    <name type="common">Old World swallowtail butterfly</name>
    <dbReference type="NCBI Taxonomy" id="76193"/>
    <lineage>
        <taxon>Eukaryota</taxon>
        <taxon>Metazoa</taxon>
        <taxon>Ecdysozoa</taxon>
        <taxon>Arthropoda</taxon>
        <taxon>Hexapoda</taxon>
        <taxon>Insecta</taxon>
        <taxon>Pterygota</taxon>
        <taxon>Neoptera</taxon>
        <taxon>Endopterygota</taxon>
        <taxon>Lepidoptera</taxon>
        <taxon>Glossata</taxon>
        <taxon>Ditrysia</taxon>
        <taxon>Papilionoidea</taxon>
        <taxon>Papilionidae</taxon>
        <taxon>Papilioninae</taxon>
        <taxon>Papilio</taxon>
    </lineage>
</organism>
<evidence type="ECO:0000256" key="3">
    <source>
        <dbReference type="ARBA" id="ARBA00022801"/>
    </source>
</evidence>
<keyword evidence="2" id="KW-0547">Nucleotide-binding</keyword>
<dbReference type="PANTHER" id="PTHR10465">
    <property type="entry name" value="TRANSMEMBRANE GTPASE FZO1"/>
    <property type="match status" value="1"/>
</dbReference>
<keyword evidence="5" id="KW-0342">GTP-binding</keyword>
<feature type="domain" description="Dynamin-type G" evidence="7">
    <location>
        <begin position="100"/>
        <end position="146"/>
    </location>
</feature>
<dbReference type="InterPro" id="IPR027094">
    <property type="entry name" value="Mitofusin_fam"/>
</dbReference>
<evidence type="ECO:0000256" key="1">
    <source>
        <dbReference type="ARBA" id="ARBA00004370"/>
    </source>
</evidence>
<evidence type="ECO:0000313" key="8">
    <source>
        <dbReference type="EMBL" id="KPJ07996.1"/>
    </source>
</evidence>
<dbReference type="PROSITE" id="PS51718">
    <property type="entry name" value="G_DYNAMIN_2"/>
    <property type="match status" value="1"/>
</dbReference>
<dbReference type="InterPro" id="IPR045063">
    <property type="entry name" value="Dynamin_N"/>
</dbReference>
<evidence type="ECO:0000256" key="6">
    <source>
        <dbReference type="ARBA" id="ARBA00023136"/>
    </source>
</evidence>
<sequence length="146" mass="16017">MAAYVNRTISMMAGDGPHNVATLNNGNVRVNMPNVDSPLQIFVRAKKKINDIFIEIDDYVKDAVTFMHAVSGENKIASAQDVANIEAYVSKVQAIREVLKRDHMKVAFFGRTSNGKSTVINAMLHDKILPSGIGHTTNCFLQVEGV</sequence>
<dbReference type="InterPro" id="IPR030381">
    <property type="entry name" value="G_DYNAMIN_dom"/>
</dbReference>
<reference evidence="8 9" key="1">
    <citation type="journal article" date="2015" name="Nat. Commun.">
        <title>Outbred genome sequencing and CRISPR/Cas9 gene editing in butterflies.</title>
        <authorList>
            <person name="Li X."/>
            <person name="Fan D."/>
            <person name="Zhang W."/>
            <person name="Liu G."/>
            <person name="Zhang L."/>
            <person name="Zhao L."/>
            <person name="Fang X."/>
            <person name="Chen L."/>
            <person name="Dong Y."/>
            <person name="Chen Y."/>
            <person name="Ding Y."/>
            <person name="Zhao R."/>
            <person name="Feng M."/>
            <person name="Zhu Y."/>
            <person name="Feng Y."/>
            <person name="Jiang X."/>
            <person name="Zhu D."/>
            <person name="Xiang H."/>
            <person name="Feng X."/>
            <person name="Li S."/>
            <person name="Wang J."/>
            <person name="Zhang G."/>
            <person name="Kronforst M.R."/>
            <person name="Wang W."/>
        </authorList>
    </citation>
    <scope>NUCLEOTIDE SEQUENCE [LARGE SCALE GENOMIC DNA]</scope>
    <source>
        <strain evidence="8">Ya'a_city_454_Pm</strain>
        <tissue evidence="8">Whole body</tissue>
    </source>
</reference>
<dbReference type="EMBL" id="KQ461175">
    <property type="protein sequence ID" value="KPJ07996.1"/>
    <property type="molecule type" value="Genomic_DNA"/>
</dbReference>
<evidence type="ECO:0000256" key="5">
    <source>
        <dbReference type="ARBA" id="ARBA00023134"/>
    </source>
</evidence>
<evidence type="ECO:0000313" key="9">
    <source>
        <dbReference type="Proteomes" id="UP000053240"/>
    </source>
</evidence>
<evidence type="ECO:0000256" key="4">
    <source>
        <dbReference type="ARBA" id="ARBA00023054"/>
    </source>
</evidence>
<keyword evidence="9" id="KW-1185">Reference proteome</keyword>
<keyword evidence="4" id="KW-0175">Coiled coil</keyword>
<dbReference type="Pfam" id="PF00350">
    <property type="entry name" value="Dynamin_N"/>
    <property type="match status" value="1"/>
</dbReference>
<gene>
    <name evidence="8" type="ORF">RR48_12838</name>
</gene>
<proteinExistence type="predicted"/>
<evidence type="ECO:0000259" key="7">
    <source>
        <dbReference type="PROSITE" id="PS51718"/>
    </source>
</evidence>
<dbReference type="GO" id="GO:0005525">
    <property type="term" value="F:GTP binding"/>
    <property type="evidence" value="ECO:0007669"/>
    <property type="project" value="UniProtKB-KW"/>
</dbReference>
<name>A0A194QWP7_PAPMA</name>
<dbReference type="GO" id="GO:0005741">
    <property type="term" value="C:mitochondrial outer membrane"/>
    <property type="evidence" value="ECO:0007669"/>
    <property type="project" value="TreeGrafter"/>
</dbReference>
<dbReference type="GO" id="GO:0008053">
    <property type="term" value="P:mitochondrial fusion"/>
    <property type="evidence" value="ECO:0007669"/>
    <property type="project" value="TreeGrafter"/>
</dbReference>
<accession>A0A194QWP7</accession>
<dbReference type="Proteomes" id="UP000053240">
    <property type="component" value="Unassembled WGS sequence"/>
</dbReference>
<comment type="subcellular location">
    <subcellularLocation>
        <location evidence="1">Membrane</location>
    </subcellularLocation>
</comment>
<protein>
    <submittedName>
        <fullName evidence="8">Transmembrane GTPase Marf</fullName>
    </submittedName>
</protein>
<dbReference type="GO" id="GO:0003924">
    <property type="term" value="F:GTPase activity"/>
    <property type="evidence" value="ECO:0007669"/>
    <property type="project" value="InterPro"/>
</dbReference>
<dbReference type="Gene3D" id="3.40.50.300">
    <property type="entry name" value="P-loop containing nucleotide triphosphate hydrolases"/>
    <property type="match status" value="1"/>
</dbReference>
<keyword evidence="6" id="KW-0472">Membrane</keyword>
<dbReference type="InterPro" id="IPR027417">
    <property type="entry name" value="P-loop_NTPase"/>
</dbReference>
<dbReference type="SUPFAM" id="SSF52540">
    <property type="entry name" value="P-loop containing nucleoside triphosphate hydrolases"/>
    <property type="match status" value="1"/>
</dbReference>
<dbReference type="AlphaFoldDB" id="A0A194QWP7"/>
<keyword evidence="8" id="KW-0812">Transmembrane</keyword>
<dbReference type="STRING" id="76193.A0A194QWP7"/>
<evidence type="ECO:0000256" key="2">
    <source>
        <dbReference type="ARBA" id="ARBA00022741"/>
    </source>
</evidence>
<dbReference type="InParanoid" id="A0A194QWP7"/>